<organism evidence="9 10">
    <name type="scientific">Comamonas suwonensis</name>
    <dbReference type="NCBI Taxonomy" id="2606214"/>
    <lineage>
        <taxon>Bacteria</taxon>
        <taxon>Pseudomonadati</taxon>
        <taxon>Pseudomonadota</taxon>
        <taxon>Betaproteobacteria</taxon>
        <taxon>Burkholderiales</taxon>
        <taxon>Comamonadaceae</taxon>
        <taxon>Comamonas</taxon>
    </lineage>
</organism>
<dbReference type="InterPro" id="IPR046668">
    <property type="entry name" value="DUF6538"/>
</dbReference>
<protein>
    <submittedName>
        <fullName evidence="9">Site-specific integrase</fullName>
    </submittedName>
</protein>
<keyword evidence="3 5" id="KW-0238">DNA-binding</keyword>
<proteinExistence type="inferred from homology"/>
<dbReference type="InterPro" id="IPR025269">
    <property type="entry name" value="SAM-like_dom"/>
</dbReference>
<evidence type="ECO:0000313" key="9">
    <source>
        <dbReference type="EMBL" id="MBI1626443.1"/>
    </source>
</evidence>
<name>A0A843B6S8_9BURK</name>
<dbReference type="Gene3D" id="1.10.150.130">
    <property type="match status" value="1"/>
</dbReference>
<gene>
    <name evidence="9" type="ORF">HF327_018335</name>
</gene>
<dbReference type="Gene3D" id="1.10.443.10">
    <property type="entry name" value="Intergrase catalytic core"/>
    <property type="match status" value="1"/>
</dbReference>
<evidence type="ECO:0000256" key="3">
    <source>
        <dbReference type="ARBA" id="ARBA00023125"/>
    </source>
</evidence>
<evidence type="ECO:0000256" key="6">
    <source>
        <dbReference type="SAM" id="MobiDB-lite"/>
    </source>
</evidence>
<dbReference type="InterPro" id="IPR011010">
    <property type="entry name" value="DNA_brk_join_enz"/>
</dbReference>
<dbReference type="InterPro" id="IPR010998">
    <property type="entry name" value="Integrase_recombinase_N"/>
</dbReference>
<reference evidence="9" key="1">
    <citation type="submission" date="2020-12" db="EMBL/GenBank/DDBJ databases">
        <title>Comamonas sp. nov., isolated from stream water.</title>
        <authorList>
            <person name="Park K.-H."/>
        </authorList>
    </citation>
    <scope>NUCLEOTIDE SEQUENCE</scope>
    <source>
        <strain evidence="9">EJ-4</strain>
    </source>
</reference>
<dbReference type="InterPro" id="IPR002104">
    <property type="entry name" value="Integrase_catalytic"/>
</dbReference>
<dbReference type="Pfam" id="PF00589">
    <property type="entry name" value="Phage_integrase"/>
    <property type="match status" value="1"/>
</dbReference>
<comment type="caution">
    <text evidence="9">The sequence shown here is derived from an EMBL/GenBank/DDBJ whole genome shotgun (WGS) entry which is preliminary data.</text>
</comment>
<dbReference type="InterPro" id="IPR044068">
    <property type="entry name" value="CB"/>
</dbReference>
<dbReference type="PANTHER" id="PTHR30349:SF41">
    <property type="entry name" value="INTEGRASE_RECOMBINASE PROTEIN MJ0367-RELATED"/>
    <property type="match status" value="1"/>
</dbReference>
<dbReference type="GO" id="GO:0015074">
    <property type="term" value="P:DNA integration"/>
    <property type="evidence" value="ECO:0007669"/>
    <property type="project" value="UniProtKB-KW"/>
</dbReference>
<evidence type="ECO:0000313" key="10">
    <source>
        <dbReference type="Proteomes" id="UP000530032"/>
    </source>
</evidence>
<dbReference type="InterPro" id="IPR013762">
    <property type="entry name" value="Integrase-like_cat_sf"/>
</dbReference>
<sequence length="466" mass="52254">MASLTGLHQRAGIYHLRVLIPTDLRARFGRSAFRKSLETSDRSEAELRGTVERARLLALFSVAKKSQGPLPSLSKQTQKVLEPLEGITLPAQVSSNPTSATQTGANTDSQATLASTSKRAAVNPQAGPALYAEMPTLKELYKRWLRVKKRTKSSEQACLLAIETCDKALGRLPVDQLTRAHGDAFRSWLQEQSISLTTARNRFVWVKSLLVYAYRELELIPKQPWEGMEIQVNKAQTRRPWKDEELQQLFSQPLFTTYDTPKGKKSGSDAAYWVPLMALYSGARIGELSQLRTCDISLMDGIPILTITDAGEGQRVKSSASVRSIPIHPELLRLGLLEYVQAIRNAGHDKLWPILRVDPERPGLTLSNWFGEYRRSIGLTERYPDFHSFRHLARTRMARSKISEKVMDSITGHETQGSVGKTIYQNVNLADRIEAIQAITHPITLPRAYTSPRMEAAKRGGRRKSI</sequence>
<dbReference type="GO" id="GO:0006310">
    <property type="term" value="P:DNA recombination"/>
    <property type="evidence" value="ECO:0007669"/>
    <property type="project" value="UniProtKB-KW"/>
</dbReference>
<accession>A0A843B6S8</accession>
<evidence type="ECO:0000256" key="5">
    <source>
        <dbReference type="PROSITE-ProRule" id="PRU01248"/>
    </source>
</evidence>
<feature type="domain" description="Core-binding (CB)" evidence="8">
    <location>
        <begin position="135"/>
        <end position="214"/>
    </location>
</feature>
<feature type="region of interest" description="Disordered" evidence="6">
    <location>
        <begin position="91"/>
        <end position="119"/>
    </location>
</feature>
<evidence type="ECO:0000256" key="4">
    <source>
        <dbReference type="ARBA" id="ARBA00023172"/>
    </source>
</evidence>
<dbReference type="SUPFAM" id="SSF56349">
    <property type="entry name" value="DNA breaking-rejoining enzymes"/>
    <property type="match status" value="1"/>
</dbReference>
<dbReference type="Proteomes" id="UP000530032">
    <property type="component" value="Unassembled WGS sequence"/>
</dbReference>
<evidence type="ECO:0000259" key="8">
    <source>
        <dbReference type="PROSITE" id="PS51900"/>
    </source>
</evidence>
<dbReference type="Pfam" id="PF20172">
    <property type="entry name" value="DUF6538"/>
    <property type="match status" value="1"/>
</dbReference>
<dbReference type="GO" id="GO:0003677">
    <property type="term" value="F:DNA binding"/>
    <property type="evidence" value="ECO:0007669"/>
    <property type="project" value="UniProtKB-UniRule"/>
</dbReference>
<keyword evidence="10" id="KW-1185">Reference proteome</keyword>
<feature type="compositionally biased region" description="Polar residues" evidence="6">
    <location>
        <begin position="91"/>
        <end position="118"/>
    </location>
</feature>
<feature type="domain" description="Tyr recombinase" evidence="7">
    <location>
        <begin position="236"/>
        <end position="438"/>
    </location>
</feature>
<dbReference type="RefSeq" id="WP_198461758.1">
    <property type="nucleotide sequence ID" value="NZ_JABBCQ020000018.1"/>
</dbReference>
<dbReference type="InterPro" id="IPR050090">
    <property type="entry name" value="Tyrosine_recombinase_XerCD"/>
</dbReference>
<evidence type="ECO:0000256" key="1">
    <source>
        <dbReference type="ARBA" id="ARBA00008857"/>
    </source>
</evidence>
<evidence type="ECO:0000256" key="2">
    <source>
        <dbReference type="ARBA" id="ARBA00022908"/>
    </source>
</evidence>
<dbReference type="EMBL" id="JABBCQ020000018">
    <property type="protein sequence ID" value="MBI1626443.1"/>
    <property type="molecule type" value="Genomic_DNA"/>
</dbReference>
<dbReference type="Pfam" id="PF13102">
    <property type="entry name" value="Phage_int_SAM_5"/>
    <property type="match status" value="1"/>
</dbReference>
<dbReference type="AlphaFoldDB" id="A0A843B6S8"/>
<keyword evidence="4" id="KW-0233">DNA recombination</keyword>
<dbReference type="PROSITE" id="PS51898">
    <property type="entry name" value="TYR_RECOMBINASE"/>
    <property type="match status" value="1"/>
</dbReference>
<dbReference type="PROSITE" id="PS51900">
    <property type="entry name" value="CB"/>
    <property type="match status" value="1"/>
</dbReference>
<comment type="similarity">
    <text evidence="1">Belongs to the 'phage' integrase family.</text>
</comment>
<evidence type="ECO:0000259" key="7">
    <source>
        <dbReference type="PROSITE" id="PS51898"/>
    </source>
</evidence>
<keyword evidence="2" id="KW-0229">DNA integration</keyword>
<dbReference type="CDD" id="cd01184">
    <property type="entry name" value="INT_C_like_1"/>
    <property type="match status" value="1"/>
</dbReference>
<dbReference type="PANTHER" id="PTHR30349">
    <property type="entry name" value="PHAGE INTEGRASE-RELATED"/>
    <property type="match status" value="1"/>
</dbReference>